<dbReference type="InterPro" id="IPR009908">
    <property type="entry name" value="Methylamine_util_MauE"/>
</dbReference>
<dbReference type="AlphaFoldDB" id="A0A9W6RJD6"/>
<evidence type="ECO:0000256" key="1">
    <source>
        <dbReference type="ARBA" id="ARBA00004141"/>
    </source>
</evidence>
<keyword evidence="2 5" id="KW-0812">Transmembrane</keyword>
<evidence type="ECO:0000256" key="3">
    <source>
        <dbReference type="ARBA" id="ARBA00022989"/>
    </source>
</evidence>
<comment type="subcellular location">
    <subcellularLocation>
        <location evidence="1">Membrane</location>
        <topology evidence="1">Multi-pass membrane protein</topology>
    </subcellularLocation>
</comment>
<dbReference type="Gene3D" id="3.40.30.10">
    <property type="entry name" value="Glutaredoxin"/>
    <property type="match status" value="1"/>
</dbReference>
<evidence type="ECO:0000256" key="2">
    <source>
        <dbReference type="ARBA" id="ARBA00022692"/>
    </source>
</evidence>
<dbReference type="Pfam" id="PF07291">
    <property type="entry name" value="MauE"/>
    <property type="match status" value="1"/>
</dbReference>
<sequence length="287" mass="29324">MTVLGAAWPTLVVVLVTAAVGKVRDVRGFAAVIDGYRLLPRRLTLPAAVTVPAVEAVAAVLLVVPATRRWGGLLSAALFAVFVAAMVSVLRRGLDVDCGCFGSSRGSRVGPFTVARTGLLLVLAVMTAVAGAEPFRAAQIVPAVVFLGLVGAVTLLGPRAPDAGGPRAGTRFTLGVPVETATAGAPTLFALVSPACGLCTAMLPAFLAARARMRVVLVSADEERTVRGYLEDHGVDLPVLIDPDVYDNNGIPWPPYAVVTDGTGAVLAADGADSPDRLGALLSGHSS</sequence>
<dbReference type="Proteomes" id="UP001165135">
    <property type="component" value="Unassembled WGS sequence"/>
</dbReference>
<dbReference type="GO" id="GO:0016020">
    <property type="term" value="C:membrane"/>
    <property type="evidence" value="ECO:0007669"/>
    <property type="project" value="UniProtKB-SubCell"/>
</dbReference>
<evidence type="ECO:0000256" key="5">
    <source>
        <dbReference type="SAM" id="Phobius"/>
    </source>
</evidence>
<dbReference type="GO" id="GO:0030416">
    <property type="term" value="P:methylamine metabolic process"/>
    <property type="evidence" value="ECO:0007669"/>
    <property type="project" value="InterPro"/>
</dbReference>
<reference evidence="7" key="1">
    <citation type="submission" date="2023-03" db="EMBL/GenBank/DDBJ databases">
        <title>Actinoallomurus iriomotensis NBRC 103681.</title>
        <authorList>
            <person name="Ichikawa N."/>
            <person name="Sato H."/>
            <person name="Tonouchi N."/>
        </authorList>
    </citation>
    <scope>NUCLEOTIDE SEQUENCE</scope>
    <source>
        <strain evidence="7">NBRC 103681</strain>
    </source>
</reference>
<evidence type="ECO:0000259" key="6">
    <source>
        <dbReference type="Pfam" id="PF07291"/>
    </source>
</evidence>
<organism evidence="7 8">
    <name type="scientific">Actinoallomurus iriomotensis</name>
    <dbReference type="NCBI Taxonomy" id="478107"/>
    <lineage>
        <taxon>Bacteria</taxon>
        <taxon>Bacillati</taxon>
        <taxon>Actinomycetota</taxon>
        <taxon>Actinomycetes</taxon>
        <taxon>Streptosporangiales</taxon>
        <taxon>Thermomonosporaceae</taxon>
        <taxon>Actinoallomurus</taxon>
    </lineage>
</organism>
<feature type="transmembrane region" description="Helical" evidence="5">
    <location>
        <begin position="45"/>
        <end position="64"/>
    </location>
</feature>
<feature type="transmembrane region" description="Helical" evidence="5">
    <location>
        <begin position="137"/>
        <end position="157"/>
    </location>
</feature>
<feature type="transmembrane region" description="Helical" evidence="5">
    <location>
        <begin position="110"/>
        <end position="130"/>
    </location>
</feature>
<dbReference type="SUPFAM" id="SSF52833">
    <property type="entry name" value="Thioredoxin-like"/>
    <property type="match status" value="1"/>
</dbReference>
<dbReference type="EMBL" id="BSTJ01000007">
    <property type="protein sequence ID" value="GLY77171.1"/>
    <property type="molecule type" value="Genomic_DNA"/>
</dbReference>
<dbReference type="RefSeq" id="WP_285626348.1">
    <property type="nucleotide sequence ID" value="NZ_BSTJ01000007.1"/>
</dbReference>
<keyword evidence="4 5" id="KW-0472">Membrane</keyword>
<feature type="domain" description="Methylamine utilisation protein MauE" evidence="6">
    <location>
        <begin position="10"/>
        <end position="127"/>
    </location>
</feature>
<accession>A0A9W6RJD6</accession>
<evidence type="ECO:0000313" key="8">
    <source>
        <dbReference type="Proteomes" id="UP001165135"/>
    </source>
</evidence>
<gene>
    <name evidence="7" type="ORF">Airi01_054380</name>
</gene>
<feature type="transmembrane region" description="Helical" evidence="5">
    <location>
        <begin position="188"/>
        <end position="209"/>
    </location>
</feature>
<name>A0A9W6RJD6_9ACTN</name>
<dbReference type="InterPro" id="IPR036249">
    <property type="entry name" value="Thioredoxin-like_sf"/>
</dbReference>
<evidence type="ECO:0000256" key="4">
    <source>
        <dbReference type="ARBA" id="ARBA00023136"/>
    </source>
</evidence>
<feature type="transmembrane region" description="Helical" evidence="5">
    <location>
        <begin position="71"/>
        <end position="90"/>
    </location>
</feature>
<proteinExistence type="predicted"/>
<protein>
    <recommendedName>
        <fullName evidence="6">Methylamine utilisation protein MauE domain-containing protein</fullName>
    </recommendedName>
</protein>
<comment type="caution">
    <text evidence="7">The sequence shown here is derived from an EMBL/GenBank/DDBJ whole genome shotgun (WGS) entry which is preliminary data.</text>
</comment>
<evidence type="ECO:0000313" key="7">
    <source>
        <dbReference type="EMBL" id="GLY77171.1"/>
    </source>
</evidence>
<keyword evidence="3 5" id="KW-1133">Transmembrane helix</keyword>